<accession>A0A7Z8K290</accession>
<dbReference type="InterPro" id="IPR036388">
    <property type="entry name" value="WH-like_DNA-bd_sf"/>
</dbReference>
<dbReference type="InterPro" id="IPR039425">
    <property type="entry name" value="RNA_pol_sigma-70-like"/>
</dbReference>
<dbReference type="SUPFAM" id="SSF88946">
    <property type="entry name" value="Sigma2 domain of RNA polymerase sigma factors"/>
    <property type="match status" value="1"/>
</dbReference>
<dbReference type="CDD" id="cd06171">
    <property type="entry name" value="Sigma70_r4"/>
    <property type="match status" value="1"/>
</dbReference>
<dbReference type="EMBL" id="SZYE01000002">
    <property type="protein sequence ID" value="TKR27410.1"/>
    <property type="molecule type" value="Genomic_DNA"/>
</dbReference>
<feature type="domain" description="RNA polymerase sigma factor 70 region 4 type 2" evidence="8">
    <location>
        <begin position="144"/>
        <end position="196"/>
    </location>
</feature>
<evidence type="ECO:0000259" key="8">
    <source>
        <dbReference type="Pfam" id="PF08281"/>
    </source>
</evidence>
<dbReference type="GO" id="GO:0003677">
    <property type="term" value="F:DNA binding"/>
    <property type="evidence" value="ECO:0007669"/>
    <property type="project" value="UniProtKB-KW"/>
</dbReference>
<dbReference type="PANTHER" id="PTHR43133:SF50">
    <property type="entry name" value="ECF RNA POLYMERASE SIGMA FACTOR SIGM"/>
    <property type="match status" value="1"/>
</dbReference>
<dbReference type="RefSeq" id="WP_154727815.1">
    <property type="nucleotide sequence ID" value="NZ_SZYE01000002.1"/>
</dbReference>
<dbReference type="NCBIfam" id="TIGR02937">
    <property type="entry name" value="sigma70-ECF"/>
    <property type="match status" value="1"/>
</dbReference>
<dbReference type="NCBIfam" id="TIGR02983">
    <property type="entry name" value="SigE-fam_strep"/>
    <property type="match status" value="1"/>
</dbReference>
<dbReference type="InterPro" id="IPR014325">
    <property type="entry name" value="RNA_pol_sigma-E_actinobac"/>
</dbReference>
<dbReference type="AlphaFoldDB" id="A0A7Z8K290"/>
<evidence type="ECO:0000256" key="4">
    <source>
        <dbReference type="ARBA" id="ARBA00023125"/>
    </source>
</evidence>
<keyword evidence="2" id="KW-0805">Transcription regulation</keyword>
<comment type="similarity">
    <text evidence="1">Belongs to the sigma-70 factor family. ECF subfamily.</text>
</comment>
<evidence type="ECO:0000256" key="2">
    <source>
        <dbReference type="ARBA" id="ARBA00023015"/>
    </source>
</evidence>
<gene>
    <name evidence="9" type="ORF">FA014_00805</name>
</gene>
<proteinExistence type="inferred from homology"/>
<protein>
    <submittedName>
        <fullName evidence="9">SigE family RNA polymerase sigma factor</fullName>
    </submittedName>
</protein>
<name>A0A7Z8K290_9CELL</name>
<evidence type="ECO:0000256" key="1">
    <source>
        <dbReference type="ARBA" id="ARBA00010641"/>
    </source>
</evidence>
<dbReference type="SUPFAM" id="SSF88659">
    <property type="entry name" value="Sigma3 and sigma4 domains of RNA polymerase sigma factors"/>
    <property type="match status" value="1"/>
</dbReference>
<evidence type="ECO:0000256" key="3">
    <source>
        <dbReference type="ARBA" id="ARBA00023082"/>
    </source>
</evidence>
<dbReference type="InterPro" id="IPR013249">
    <property type="entry name" value="RNA_pol_sigma70_r4_t2"/>
</dbReference>
<evidence type="ECO:0000313" key="9">
    <source>
        <dbReference type="EMBL" id="TKR27410.1"/>
    </source>
</evidence>
<keyword evidence="4" id="KW-0238">DNA-binding</keyword>
<feature type="region of interest" description="Disordered" evidence="6">
    <location>
        <begin position="122"/>
        <end position="142"/>
    </location>
</feature>
<keyword evidence="5" id="KW-0804">Transcription</keyword>
<dbReference type="Pfam" id="PF08281">
    <property type="entry name" value="Sigma70_r4_2"/>
    <property type="match status" value="1"/>
</dbReference>
<sequence>MSSADGVDFLRERFEAAGHAPPARPAADPPGADEVTPVAVDRDRQFTEFVRHHQGDLLRTAWLLCGDRHQAEELVQQALVRTYSRWGHVRQRDPLGYTRRVLANLRVDHWRRRRREVLVPPEDVAPDSTPLHGRSTGDRTGDRDQLVRALATLTPRQRRVVVLRHFLDLSEAEVAEDLGVSTGTVKSTASRAMAALRAVLAPDDTDDTDAGDARDGSHR</sequence>
<dbReference type="InterPro" id="IPR007627">
    <property type="entry name" value="RNA_pol_sigma70_r2"/>
</dbReference>
<reference evidence="9 10" key="1">
    <citation type="submission" date="2019-05" db="EMBL/GenBank/DDBJ databases">
        <title>Genome sequence of Cellulomonas hominis strain CS1.</title>
        <authorList>
            <person name="Belmont J."/>
            <person name="Maclea K.S."/>
        </authorList>
    </citation>
    <scope>NUCLEOTIDE SEQUENCE [LARGE SCALE GENOMIC DNA]</scope>
    <source>
        <strain evidence="9 10">CS1</strain>
    </source>
</reference>
<evidence type="ECO:0000256" key="5">
    <source>
        <dbReference type="ARBA" id="ARBA00023163"/>
    </source>
</evidence>
<dbReference type="Gene3D" id="1.10.1740.10">
    <property type="match status" value="1"/>
</dbReference>
<dbReference type="InterPro" id="IPR013324">
    <property type="entry name" value="RNA_pol_sigma_r3/r4-like"/>
</dbReference>
<evidence type="ECO:0000259" key="7">
    <source>
        <dbReference type="Pfam" id="PF04542"/>
    </source>
</evidence>
<evidence type="ECO:0000256" key="6">
    <source>
        <dbReference type="SAM" id="MobiDB-lite"/>
    </source>
</evidence>
<dbReference type="GO" id="GO:0016987">
    <property type="term" value="F:sigma factor activity"/>
    <property type="evidence" value="ECO:0007669"/>
    <property type="project" value="UniProtKB-KW"/>
</dbReference>
<keyword evidence="3" id="KW-0731">Sigma factor</keyword>
<dbReference type="OrthoDB" id="3692620at2"/>
<organism evidence="9 10">
    <name type="scientific">Cellulomonas hominis</name>
    <dbReference type="NCBI Taxonomy" id="156981"/>
    <lineage>
        <taxon>Bacteria</taxon>
        <taxon>Bacillati</taxon>
        <taxon>Actinomycetota</taxon>
        <taxon>Actinomycetes</taxon>
        <taxon>Micrococcales</taxon>
        <taxon>Cellulomonadaceae</taxon>
        <taxon>Cellulomonas</taxon>
    </lineage>
</organism>
<dbReference type="Proteomes" id="UP000308121">
    <property type="component" value="Unassembled WGS sequence"/>
</dbReference>
<dbReference type="InterPro" id="IPR013325">
    <property type="entry name" value="RNA_pol_sigma_r2"/>
</dbReference>
<dbReference type="PANTHER" id="PTHR43133">
    <property type="entry name" value="RNA POLYMERASE ECF-TYPE SIGMA FACTO"/>
    <property type="match status" value="1"/>
</dbReference>
<dbReference type="Gene3D" id="1.10.10.10">
    <property type="entry name" value="Winged helix-like DNA-binding domain superfamily/Winged helix DNA-binding domain"/>
    <property type="match status" value="1"/>
</dbReference>
<evidence type="ECO:0000313" key="10">
    <source>
        <dbReference type="Proteomes" id="UP000308121"/>
    </source>
</evidence>
<feature type="region of interest" description="Disordered" evidence="6">
    <location>
        <begin position="14"/>
        <end position="35"/>
    </location>
</feature>
<comment type="caution">
    <text evidence="9">The sequence shown here is derived from an EMBL/GenBank/DDBJ whole genome shotgun (WGS) entry which is preliminary data.</text>
</comment>
<dbReference type="Pfam" id="PF04542">
    <property type="entry name" value="Sigma70_r2"/>
    <property type="match status" value="1"/>
</dbReference>
<dbReference type="GO" id="GO:0006352">
    <property type="term" value="P:DNA-templated transcription initiation"/>
    <property type="evidence" value="ECO:0007669"/>
    <property type="project" value="InterPro"/>
</dbReference>
<feature type="domain" description="RNA polymerase sigma-70 region 2" evidence="7">
    <location>
        <begin position="49"/>
        <end position="115"/>
    </location>
</feature>
<dbReference type="InterPro" id="IPR014284">
    <property type="entry name" value="RNA_pol_sigma-70_dom"/>
</dbReference>